<gene>
    <name evidence="1" type="ORF">ACFQE0_10175</name>
</gene>
<evidence type="ECO:0000313" key="1">
    <source>
        <dbReference type="EMBL" id="MFC6789952.1"/>
    </source>
</evidence>
<protein>
    <submittedName>
        <fullName evidence="1">Uncharacterized protein</fullName>
    </submittedName>
</protein>
<dbReference type="EMBL" id="JBHSWN010000001">
    <property type="protein sequence ID" value="MFC6789952.1"/>
    <property type="molecule type" value="Genomic_DNA"/>
</dbReference>
<evidence type="ECO:0000313" key="2">
    <source>
        <dbReference type="Proteomes" id="UP001596292"/>
    </source>
</evidence>
<name>A0ABW2BHQ9_9HYPH</name>
<dbReference type="RefSeq" id="WP_378969303.1">
    <property type="nucleotide sequence ID" value="NZ_JBHSWN010000001.1"/>
</dbReference>
<dbReference type="Proteomes" id="UP001596292">
    <property type="component" value="Unassembled WGS sequence"/>
</dbReference>
<proteinExistence type="predicted"/>
<reference evidence="2" key="1">
    <citation type="journal article" date="2019" name="Int. J. Syst. Evol. Microbiol.">
        <title>The Global Catalogue of Microorganisms (GCM) 10K type strain sequencing project: providing services to taxonomists for standard genome sequencing and annotation.</title>
        <authorList>
            <consortium name="The Broad Institute Genomics Platform"/>
            <consortium name="The Broad Institute Genome Sequencing Center for Infectious Disease"/>
            <person name="Wu L."/>
            <person name="Ma J."/>
        </authorList>
    </citation>
    <scope>NUCLEOTIDE SEQUENCE [LARGE SCALE GENOMIC DNA]</scope>
    <source>
        <strain evidence="2">CCUG 48316</strain>
    </source>
</reference>
<sequence length="50" mass="5269">MPMARAPFVGGRRRHGEGHPAYPSLVRLVLAAQGAGDVREGVAAAAAMWR</sequence>
<accession>A0ABW2BHQ9</accession>
<organism evidence="1 2">
    <name type="scientific">Methylobacterium komagatae</name>
    <dbReference type="NCBI Taxonomy" id="374425"/>
    <lineage>
        <taxon>Bacteria</taxon>
        <taxon>Pseudomonadati</taxon>
        <taxon>Pseudomonadota</taxon>
        <taxon>Alphaproteobacteria</taxon>
        <taxon>Hyphomicrobiales</taxon>
        <taxon>Methylobacteriaceae</taxon>
        <taxon>Methylobacterium</taxon>
    </lineage>
</organism>
<comment type="caution">
    <text evidence="1">The sequence shown here is derived from an EMBL/GenBank/DDBJ whole genome shotgun (WGS) entry which is preliminary data.</text>
</comment>
<keyword evidence="2" id="KW-1185">Reference proteome</keyword>